<evidence type="ECO:0000256" key="6">
    <source>
        <dbReference type="ARBA" id="ARBA00022781"/>
    </source>
</evidence>
<feature type="transmembrane region" description="Helical" evidence="12">
    <location>
        <begin position="152"/>
        <end position="171"/>
    </location>
</feature>
<dbReference type="GO" id="GO:0005743">
    <property type="term" value="C:mitochondrial inner membrane"/>
    <property type="evidence" value="ECO:0007669"/>
    <property type="project" value="UniProtKB-SubCell"/>
</dbReference>
<keyword evidence="9 12" id="KW-0472">Membrane</keyword>
<evidence type="ECO:0000256" key="11">
    <source>
        <dbReference type="RuleBase" id="RU004450"/>
    </source>
</evidence>
<dbReference type="NCBIfam" id="TIGR01131">
    <property type="entry name" value="ATP_synt_6_or_A"/>
    <property type="match status" value="1"/>
</dbReference>
<dbReference type="InterPro" id="IPR000568">
    <property type="entry name" value="ATP_synth_F0_asu"/>
</dbReference>
<dbReference type="PANTHER" id="PTHR11410">
    <property type="entry name" value="ATP SYNTHASE SUBUNIT A"/>
    <property type="match status" value="1"/>
</dbReference>
<dbReference type="PRINTS" id="PR00123">
    <property type="entry name" value="ATPASEA"/>
</dbReference>
<proteinExistence type="inferred from homology"/>
<dbReference type="SUPFAM" id="SSF81336">
    <property type="entry name" value="F1F0 ATP synthase subunit A"/>
    <property type="match status" value="1"/>
</dbReference>
<evidence type="ECO:0000256" key="12">
    <source>
        <dbReference type="SAM" id="Phobius"/>
    </source>
</evidence>
<evidence type="ECO:0000256" key="2">
    <source>
        <dbReference type="ARBA" id="ARBA00006810"/>
    </source>
</evidence>
<dbReference type="EMBL" id="MW199175">
    <property type="protein sequence ID" value="QPN54227.1"/>
    <property type="molecule type" value="Genomic_DNA"/>
</dbReference>
<dbReference type="Gene3D" id="1.20.120.220">
    <property type="entry name" value="ATP synthase, F0 complex, subunit A"/>
    <property type="match status" value="1"/>
</dbReference>
<dbReference type="InterPro" id="IPR035908">
    <property type="entry name" value="F0_ATP_A_sf"/>
</dbReference>
<dbReference type="PANTHER" id="PTHR11410:SF0">
    <property type="entry name" value="ATP SYNTHASE SUBUNIT A"/>
    <property type="match status" value="1"/>
</dbReference>
<feature type="transmembrane region" description="Helical" evidence="12">
    <location>
        <begin position="124"/>
        <end position="146"/>
    </location>
</feature>
<evidence type="ECO:0000256" key="1">
    <source>
        <dbReference type="ARBA" id="ARBA00004141"/>
    </source>
</evidence>
<evidence type="ECO:0000256" key="7">
    <source>
        <dbReference type="ARBA" id="ARBA00022989"/>
    </source>
</evidence>
<evidence type="ECO:0000256" key="5">
    <source>
        <dbReference type="ARBA" id="ARBA00022692"/>
    </source>
</evidence>
<evidence type="ECO:0000256" key="4">
    <source>
        <dbReference type="ARBA" id="ARBA00022547"/>
    </source>
</evidence>
<organism evidence="13">
    <name type="scientific">Osborniella crotophagae</name>
    <dbReference type="NCBI Taxonomy" id="1912107"/>
    <lineage>
        <taxon>Eukaryota</taxon>
        <taxon>Metazoa</taxon>
        <taxon>Ecdysozoa</taxon>
        <taxon>Arthropoda</taxon>
        <taxon>Hexapoda</taxon>
        <taxon>Insecta</taxon>
        <taxon>Pterygota</taxon>
        <taxon>Neoptera</taxon>
        <taxon>Paraneoptera</taxon>
        <taxon>Psocodea</taxon>
        <taxon>Troctomorpha</taxon>
        <taxon>Phthiraptera</taxon>
        <taxon>Amblycera</taxon>
        <taxon>Menoponidae</taxon>
        <taxon>Osborniella</taxon>
    </lineage>
</organism>
<keyword evidence="5 12" id="KW-0812">Transmembrane</keyword>
<keyword evidence="4" id="KW-0138">CF(0)</keyword>
<dbReference type="InterPro" id="IPR045083">
    <property type="entry name" value="ATP_synth_F0_asu_bact/mt"/>
</dbReference>
<dbReference type="AlphaFoldDB" id="A0A7T1M8D8"/>
<dbReference type="CDD" id="cd00310">
    <property type="entry name" value="ATP-synt_Fo_a_6"/>
    <property type="match status" value="1"/>
</dbReference>
<protein>
    <recommendedName>
        <fullName evidence="11">ATP synthase subunit a</fullName>
    </recommendedName>
</protein>
<dbReference type="InterPro" id="IPR023011">
    <property type="entry name" value="ATP_synth_F0_asu_AS"/>
</dbReference>
<evidence type="ECO:0000256" key="9">
    <source>
        <dbReference type="ARBA" id="ARBA00023136"/>
    </source>
</evidence>
<keyword evidence="7 12" id="KW-1133">Transmembrane helix</keyword>
<keyword evidence="10" id="KW-0066">ATP synthesis</keyword>
<evidence type="ECO:0000256" key="8">
    <source>
        <dbReference type="ARBA" id="ARBA00023065"/>
    </source>
</evidence>
<feature type="transmembrane region" description="Helical" evidence="12">
    <location>
        <begin position="20"/>
        <end position="45"/>
    </location>
</feature>
<accession>A0A7T1M8D8</accession>
<keyword evidence="3" id="KW-0813">Transport</keyword>
<gene>
    <name evidence="13" type="primary">atp6</name>
</gene>
<keyword evidence="6" id="KW-0375">Hydrogen ion transport</keyword>
<dbReference type="Pfam" id="PF00119">
    <property type="entry name" value="ATP-synt_A"/>
    <property type="match status" value="1"/>
</dbReference>
<evidence type="ECO:0000313" key="13">
    <source>
        <dbReference type="EMBL" id="QPN54227.1"/>
    </source>
</evidence>
<dbReference type="GO" id="GO:0046933">
    <property type="term" value="F:proton-transporting ATP synthase activity, rotational mechanism"/>
    <property type="evidence" value="ECO:0007669"/>
    <property type="project" value="TreeGrafter"/>
</dbReference>
<keyword evidence="13" id="KW-0496">Mitochondrion</keyword>
<comment type="subcellular location">
    <subcellularLocation>
        <location evidence="1">Membrane</location>
        <topology evidence="1">Multi-pass membrane protein</topology>
    </subcellularLocation>
    <subcellularLocation>
        <location evidence="11">Mitochondrion inner membrane</location>
        <topology evidence="11">Multi-pass membrane protein</topology>
    </subcellularLocation>
</comment>
<geneLocation type="mitochondrion" evidence="13"/>
<dbReference type="PROSITE" id="PS00449">
    <property type="entry name" value="ATPASE_A"/>
    <property type="match status" value="1"/>
</dbReference>
<dbReference type="GO" id="GO:0045259">
    <property type="term" value="C:proton-transporting ATP synthase complex"/>
    <property type="evidence" value="ECO:0007669"/>
    <property type="project" value="UniProtKB-KW"/>
</dbReference>
<sequence length="218" mass="25334">MTSLLSAFDPCSNSFFNNWFILLIFILLPLWTCYWYSFSTIHCAFLKVVKYLASLFLHKKAKNELLFVSLFIFLLMVNFLGLVPYGFSMSSHFSFNFSLALSLWLMAVIWGFKKNFTSNIAHLTPMGCPIILIPFMVLVETISALIRPMTLALRLMSNMLAGHMIISLVSMSYYQLPFYLSPFLMLMNIGFFFFELSVAVIQTYVYSMLMNLYWKETE</sequence>
<comment type="similarity">
    <text evidence="2">Belongs to the ATPase A chain family.</text>
</comment>
<evidence type="ECO:0000256" key="10">
    <source>
        <dbReference type="ARBA" id="ARBA00023310"/>
    </source>
</evidence>
<evidence type="ECO:0000256" key="3">
    <source>
        <dbReference type="ARBA" id="ARBA00022448"/>
    </source>
</evidence>
<feature type="transmembrane region" description="Helical" evidence="12">
    <location>
        <begin position="183"/>
        <end position="205"/>
    </location>
</feature>
<keyword evidence="8" id="KW-0406">Ion transport</keyword>
<reference evidence="13" key="1">
    <citation type="journal article" date="2020" name="Gene">
        <title>Structure, gene order, and nucleotide composition of mitochondrial genomes in parasitic lice from Amblycera.</title>
        <authorList>
            <person name="Sweet A.D."/>
            <person name="Johnson K.P."/>
            <person name="Cao Y."/>
            <person name="de Moya R.S."/>
            <person name="Skinner R.K."/>
            <person name="Tan M."/>
            <person name="Virrueta-Herrera S."/>
            <person name="Cameron S.L."/>
        </authorList>
    </citation>
    <scope>NUCLEOTIDE SEQUENCE</scope>
    <source>
        <strain evidence="13">Oscro</strain>
    </source>
</reference>
<name>A0A7T1M8D8_9NEOP</name>
<feature type="transmembrane region" description="Helical" evidence="12">
    <location>
        <begin position="65"/>
        <end position="87"/>
    </location>
</feature>